<dbReference type="EMBL" id="RXIF01000006">
    <property type="protein sequence ID" value="RZN64504.1"/>
    <property type="molecule type" value="Genomic_DNA"/>
</dbReference>
<reference evidence="2 3" key="1">
    <citation type="journal article" date="2019" name="Nat. Microbiol.">
        <title>Wide diversity of methane and short-chain alkane metabolisms in uncultured archaea.</title>
        <authorList>
            <person name="Borrel G."/>
            <person name="Adam P.S."/>
            <person name="McKay L.J."/>
            <person name="Chen L.X."/>
            <person name="Sierra-Garcia I.N."/>
            <person name="Sieber C.M."/>
            <person name="Letourneur Q."/>
            <person name="Ghozlane A."/>
            <person name="Andersen G.L."/>
            <person name="Li W.J."/>
            <person name="Hallam S.J."/>
            <person name="Muyzer G."/>
            <person name="de Oliveira V.M."/>
            <person name="Inskeep W.P."/>
            <person name="Banfield J.F."/>
            <person name="Gribaldo S."/>
        </authorList>
    </citation>
    <scope>NUCLEOTIDE SEQUENCE [LARGE SCALE GENOMIC DNA]</scope>
    <source>
        <strain evidence="2">NM1a</strain>
    </source>
</reference>
<dbReference type="InterPro" id="IPR002938">
    <property type="entry name" value="FAD-bd"/>
</dbReference>
<evidence type="ECO:0000259" key="1">
    <source>
        <dbReference type="Pfam" id="PF01494"/>
    </source>
</evidence>
<dbReference type="Pfam" id="PF01494">
    <property type="entry name" value="FAD_binding_3"/>
    <property type="match status" value="1"/>
</dbReference>
<dbReference type="PANTHER" id="PTHR42685">
    <property type="entry name" value="GERANYLGERANYL DIPHOSPHATE REDUCTASE"/>
    <property type="match status" value="1"/>
</dbReference>
<organism evidence="2 3">
    <name type="scientific">Methanoliparum thermophilum</name>
    <dbReference type="NCBI Taxonomy" id="2491083"/>
    <lineage>
        <taxon>Archaea</taxon>
        <taxon>Methanobacteriati</taxon>
        <taxon>Methanobacteriota</taxon>
        <taxon>Candidatus Methanoliparia</taxon>
        <taxon>Candidatus Methanoliparales</taxon>
        <taxon>Candidatus Methanoliparaceae</taxon>
        <taxon>Candidatus Methanoliparum</taxon>
    </lineage>
</organism>
<dbReference type="Gene3D" id="3.50.50.60">
    <property type="entry name" value="FAD/NAD(P)-binding domain"/>
    <property type="match status" value="1"/>
</dbReference>
<name>A0A520KRT8_METT2</name>
<dbReference type="AlphaFoldDB" id="A0A520KRT8"/>
<gene>
    <name evidence="2" type="ORF">EF806_03945</name>
</gene>
<comment type="caution">
    <text evidence="2">The sequence shown here is derived from an EMBL/GenBank/DDBJ whole genome shotgun (WGS) entry which is preliminary data.</text>
</comment>
<dbReference type="PRINTS" id="PR00420">
    <property type="entry name" value="RNGMNOXGNASE"/>
</dbReference>
<dbReference type="GO" id="GO:0071949">
    <property type="term" value="F:FAD binding"/>
    <property type="evidence" value="ECO:0007669"/>
    <property type="project" value="InterPro"/>
</dbReference>
<evidence type="ECO:0000313" key="3">
    <source>
        <dbReference type="Proteomes" id="UP000317158"/>
    </source>
</evidence>
<dbReference type="InterPro" id="IPR050407">
    <property type="entry name" value="Geranylgeranyl_reductase"/>
</dbReference>
<evidence type="ECO:0000313" key="2">
    <source>
        <dbReference type="EMBL" id="RZN64504.1"/>
    </source>
</evidence>
<accession>A0A520KRT8</accession>
<dbReference type="InterPro" id="IPR036188">
    <property type="entry name" value="FAD/NAD-bd_sf"/>
</dbReference>
<dbReference type="Proteomes" id="UP000317158">
    <property type="component" value="Unassembled WGS sequence"/>
</dbReference>
<dbReference type="PANTHER" id="PTHR42685:SF18">
    <property type="entry name" value="DIGERANYLGERANYLGLYCEROPHOSPHOLIPID REDUCTASE"/>
    <property type="match status" value="1"/>
</dbReference>
<feature type="domain" description="FAD-binding" evidence="1">
    <location>
        <begin position="20"/>
        <end position="173"/>
    </location>
</feature>
<dbReference type="SUPFAM" id="SSF51905">
    <property type="entry name" value="FAD/NAD(P)-binding domain"/>
    <property type="match status" value="1"/>
</dbReference>
<proteinExistence type="predicted"/>
<sequence length="392" mass="45014">MGHDQRLYGCINMTDGKLSCDVVIIGAGPSGSMAAKTCAKHGLDTVLIEREKDFREGTKPVLLHRRIFDYIKIDDRFLDAKIRGIRIISPDRTEIEMHEPKNFELFFSLNRGRFNDELVKLAVSAGTQLMSGEEVVELIKEDGRVRGVKTKKDEIRSNLVIDARGIESKYRSFKEVDSCIEYLVEDVDLDREYIHYSIGDKFEFFYIVPKGDKFAITLFSSNPTEEQMNLFIKENLPEAEVIEKYSSQIPFGSNGTIKDGMMLVGDSAGCASPFSRFGVLCAIDSGILAGETIVEAYEENDFSSDLLSRYEKRWYKLHGARNDIEYDVRKFLEKNLSREDVNSLFHILKDEDGFFTDASFKKLVGSRRSKLRRTLFEKFKRYDCSIWDLFVR</sequence>
<protein>
    <submittedName>
        <fullName evidence="2">NAD(P)/FAD-dependent oxidoreductase</fullName>
    </submittedName>
</protein>